<evidence type="ECO:0000313" key="9">
    <source>
        <dbReference type="Proteomes" id="UP000001593"/>
    </source>
</evidence>
<dbReference type="HOGENOM" id="CLU_009646_0_2_1"/>
<evidence type="ECO:0000259" key="7">
    <source>
        <dbReference type="Pfam" id="PF01490"/>
    </source>
</evidence>
<gene>
    <name evidence="8" type="ORF">NEMVEDRAFT_v1g239583</name>
</gene>
<reference evidence="8 9" key="1">
    <citation type="journal article" date="2007" name="Science">
        <title>Sea anemone genome reveals ancestral eumetazoan gene repertoire and genomic organization.</title>
        <authorList>
            <person name="Putnam N.H."/>
            <person name="Srivastava M."/>
            <person name="Hellsten U."/>
            <person name="Dirks B."/>
            <person name="Chapman J."/>
            <person name="Salamov A."/>
            <person name="Terry A."/>
            <person name="Shapiro H."/>
            <person name="Lindquist E."/>
            <person name="Kapitonov V.V."/>
            <person name="Jurka J."/>
            <person name="Genikhovich G."/>
            <person name="Grigoriev I.V."/>
            <person name="Lucas S.M."/>
            <person name="Steele R.E."/>
            <person name="Finnerty J.R."/>
            <person name="Technau U."/>
            <person name="Martindale M.Q."/>
            <person name="Rokhsar D.S."/>
        </authorList>
    </citation>
    <scope>NUCLEOTIDE SEQUENCE [LARGE SCALE GENOMIC DNA]</scope>
    <source>
        <strain evidence="9">CH2 X CH6</strain>
    </source>
</reference>
<keyword evidence="2 6" id="KW-0812">Transmembrane</keyword>
<dbReference type="FunFam" id="1.20.1740.10:FF:000067">
    <property type="entry name" value="Transmembrane domain transporter"/>
    <property type="match status" value="1"/>
</dbReference>
<keyword evidence="4 6" id="KW-0472">Membrane</keyword>
<accession>A7RNG9</accession>
<evidence type="ECO:0000256" key="2">
    <source>
        <dbReference type="ARBA" id="ARBA00022692"/>
    </source>
</evidence>
<comment type="subcellular location">
    <subcellularLocation>
        <location evidence="1">Membrane</location>
        <topology evidence="1">Multi-pass membrane protein</topology>
    </subcellularLocation>
</comment>
<dbReference type="PANTHER" id="PTHR22950:SF349">
    <property type="entry name" value="AMINO ACID TRANSPORTER TRANSMEMBRANE DOMAIN-CONTAINING PROTEIN"/>
    <property type="match status" value="1"/>
</dbReference>
<feature type="region of interest" description="Disordered" evidence="5">
    <location>
        <begin position="1"/>
        <end position="26"/>
    </location>
</feature>
<evidence type="ECO:0000256" key="6">
    <source>
        <dbReference type="SAM" id="Phobius"/>
    </source>
</evidence>
<feature type="transmembrane region" description="Helical" evidence="6">
    <location>
        <begin position="256"/>
        <end position="274"/>
    </location>
</feature>
<feature type="domain" description="Amino acid transporter transmembrane" evidence="7">
    <location>
        <begin position="62"/>
        <end position="453"/>
    </location>
</feature>
<dbReference type="AlphaFoldDB" id="A7RNG9"/>
<name>A7RNG9_NEMVE</name>
<dbReference type="PANTHER" id="PTHR22950">
    <property type="entry name" value="AMINO ACID TRANSPORTER"/>
    <property type="match status" value="1"/>
</dbReference>
<dbReference type="eggNOG" id="KOG1304">
    <property type="taxonomic scope" value="Eukaryota"/>
</dbReference>
<feature type="transmembrane region" description="Helical" evidence="6">
    <location>
        <begin position="328"/>
        <end position="357"/>
    </location>
</feature>
<feature type="transmembrane region" description="Helical" evidence="6">
    <location>
        <begin position="152"/>
        <end position="171"/>
    </location>
</feature>
<feature type="transmembrane region" description="Helical" evidence="6">
    <location>
        <begin position="191"/>
        <end position="208"/>
    </location>
</feature>
<feature type="transmembrane region" description="Helical" evidence="6">
    <location>
        <begin position="434"/>
        <end position="453"/>
    </location>
</feature>
<dbReference type="OrthoDB" id="1684102at2759"/>
<evidence type="ECO:0000256" key="1">
    <source>
        <dbReference type="ARBA" id="ARBA00004141"/>
    </source>
</evidence>
<feature type="transmembrane region" description="Helical" evidence="6">
    <location>
        <begin position="395"/>
        <end position="422"/>
    </location>
</feature>
<dbReference type="STRING" id="45351.A7RNG9"/>
<keyword evidence="9" id="KW-1185">Reference proteome</keyword>
<protein>
    <recommendedName>
        <fullName evidence="7">Amino acid transporter transmembrane domain-containing protein</fullName>
    </recommendedName>
</protein>
<dbReference type="OMA" id="LPQDVXA"/>
<evidence type="ECO:0000256" key="5">
    <source>
        <dbReference type="SAM" id="MobiDB-lite"/>
    </source>
</evidence>
<feature type="transmembrane region" description="Helical" evidence="6">
    <location>
        <begin position="93"/>
        <end position="114"/>
    </location>
</feature>
<evidence type="ECO:0000256" key="3">
    <source>
        <dbReference type="ARBA" id="ARBA00022989"/>
    </source>
</evidence>
<keyword evidence="3 6" id="KW-1133">Transmembrane helix</keyword>
<dbReference type="GO" id="GO:0003333">
    <property type="term" value="P:amino acid transmembrane transport"/>
    <property type="evidence" value="ECO:0000318"/>
    <property type="project" value="GO_Central"/>
</dbReference>
<dbReference type="Proteomes" id="UP000001593">
    <property type="component" value="Unassembled WGS sequence"/>
</dbReference>
<evidence type="ECO:0000256" key="4">
    <source>
        <dbReference type="ARBA" id="ARBA00023136"/>
    </source>
</evidence>
<dbReference type="Gene3D" id="1.20.1740.10">
    <property type="entry name" value="Amino acid/polyamine transporter I"/>
    <property type="match status" value="1"/>
</dbReference>
<dbReference type="GO" id="GO:0015179">
    <property type="term" value="F:L-amino acid transmembrane transporter activity"/>
    <property type="evidence" value="ECO:0000318"/>
    <property type="project" value="GO_Central"/>
</dbReference>
<dbReference type="PhylomeDB" id="A7RNG9"/>
<organism evidence="8 9">
    <name type="scientific">Nematostella vectensis</name>
    <name type="common">Starlet sea anemone</name>
    <dbReference type="NCBI Taxonomy" id="45351"/>
    <lineage>
        <taxon>Eukaryota</taxon>
        <taxon>Metazoa</taxon>
        <taxon>Cnidaria</taxon>
        <taxon>Anthozoa</taxon>
        <taxon>Hexacorallia</taxon>
        <taxon>Actiniaria</taxon>
        <taxon>Edwardsiidae</taxon>
        <taxon>Nematostella</taxon>
    </lineage>
</organism>
<feature type="transmembrane region" description="Helical" evidence="6">
    <location>
        <begin position="215"/>
        <end position="236"/>
    </location>
</feature>
<dbReference type="EMBL" id="DS469522">
    <property type="protein sequence ID" value="EDO47140.1"/>
    <property type="molecule type" value="Genomic_DNA"/>
</dbReference>
<dbReference type="GO" id="GO:0005774">
    <property type="term" value="C:vacuolar membrane"/>
    <property type="evidence" value="ECO:0000318"/>
    <property type="project" value="GO_Central"/>
</dbReference>
<feature type="transmembrane region" description="Helical" evidence="6">
    <location>
        <begin position="286"/>
        <end position="308"/>
    </location>
</feature>
<dbReference type="InterPro" id="IPR013057">
    <property type="entry name" value="AA_transpt_TM"/>
</dbReference>
<dbReference type="KEGG" id="nve:5519291"/>
<dbReference type="InParanoid" id="A7RNG9"/>
<evidence type="ECO:0000313" key="8">
    <source>
        <dbReference type="EMBL" id="EDO47140.1"/>
    </source>
</evidence>
<dbReference type="Pfam" id="PF01490">
    <property type="entry name" value="Aa_trans"/>
    <property type="match status" value="1"/>
</dbReference>
<sequence>MEDIQSCDKASVNSNVGSEKSELLKSADNKMYQTTSFPETESENRYPNTVELDRSLYMDNTTSSSASLMHVIKGNLGIGIFSLPLAMMNAGTVAGPLLMVAVSVVAVHCMQMLVQCSHAYCDRGGMLHLGYAGVAEKCIGQYYPHKAHIGRILINIFLLITMFGFCAIYFLFVAESLQQAFDAYTSFKLDVKLWVLIILVPVILLSFIRTLKILAVLSSVSNVLALFGTVCVLSYAGSTVHDPSTLPLTQWKTLPLAFGAVVFTYEGIGVILPVENMMAIPRRFRWVLYAGMSLVTLLYLLMGVLGYLSCGTSCQGSITLNLPNTPFYMSVKLIIAASIFLTYFIQFYVITSILFPFVKGRVRQTIAPLVDIAFRMLLVCFTACLAIGIPQLGNMISLVGSLGSTSLAFTFPAALHIATFCYDKSLSTLSLIKDIGIIVIGVFGSVIGFYFTLKSVVENFEHDSAAHGNRTLMSTNFRTPF</sequence>
<proteinExistence type="predicted"/>
<feature type="transmembrane region" description="Helical" evidence="6">
    <location>
        <begin position="369"/>
        <end position="389"/>
    </location>
</feature>